<evidence type="ECO:0000256" key="4">
    <source>
        <dbReference type="ARBA" id="ARBA00023136"/>
    </source>
</evidence>
<feature type="transmembrane region" description="Helical" evidence="5">
    <location>
        <begin position="242"/>
        <end position="261"/>
    </location>
</feature>
<feature type="domain" description="EamA" evidence="6">
    <location>
        <begin position="190"/>
        <end position="316"/>
    </location>
</feature>
<dbReference type="EMBL" id="PSNW01000014">
    <property type="protein sequence ID" value="PPE72220.1"/>
    <property type="molecule type" value="Genomic_DNA"/>
</dbReference>
<dbReference type="PANTHER" id="PTHR22911:SF6">
    <property type="entry name" value="SOLUTE CARRIER FAMILY 35 MEMBER G1"/>
    <property type="match status" value="1"/>
</dbReference>
<keyword evidence="8" id="KW-1185">Reference proteome</keyword>
<feature type="transmembrane region" description="Helical" evidence="5">
    <location>
        <begin position="186"/>
        <end position="206"/>
    </location>
</feature>
<keyword evidence="2 5" id="KW-0812">Transmembrane</keyword>
<dbReference type="InterPro" id="IPR037185">
    <property type="entry name" value="EmrE-like"/>
</dbReference>
<feature type="domain" description="EamA" evidence="6">
    <location>
        <begin position="47"/>
        <end position="177"/>
    </location>
</feature>
<sequence>MAILGTPYDTVKFSSGNGGFPWIVYTVSRPSIAPPHPSIMQNDLKRGAAHAIYAAAAFSLTGVCVKAASAHAPNEVVVFFRCLVSLLVLMPWVLRQGADSLRSQRVGGHLWRAAFGVAAMYAFFYAIGRLPLAEAMLLTYSTPLWVPFIAWAWIGERPPAVAFPAALLGLIGIAFIVKPGHARIDWLAGIVGVASGILAGCAMVSIRRISDTEPAQRIVLYFMILATAISAVPLLWAWQTPGWGTLALLVGAGVTATAGQLNLTRAYAWAPAALVGPFTYTSVVFSALLAWWIWDENLDGWSALGMLLVVATCALVGWKRTPAAEA</sequence>
<dbReference type="PANTHER" id="PTHR22911">
    <property type="entry name" value="ACYL-MALONYL CONDENSING ENZYME-RELATED"/>
    <property type="match status" value="1"/>
</dbReference>
<name>A0A2S5TB60_9GAMM</name>
<evidence type="ECO:0000256" key="1">
    <source>
        <dbReference type="ARBA" id="ARBA00004141"/>
    </source>
</evidence>
<dbReference type="SUPFAM" id="SSF103481">
    <property type="entry name" value="Multidrug resistance efflux transporter EmrE"/>
    <property type="match status" value="2"/>
</dbReference>
<evidence type="ECO:0000313" key="7">
    <source>
        <dbReference type="EMBL" id="PPE72220.1"/>
    </source>
</evidence>
<dbReference type="InterPro" id="IPR000620">
    <property type="entry name" value="EamA_dom"/>
</dbReference>
<dbReference type="Proteomes" id="UP000238220">
    <property type="component" value="Unassembled WGS sequence"/>
</dbReference>
<dbReference type="AlphaFoldDB" id="A0A2S5TB60"/>
<feature type="transmembrane region" description="Helical" evidence="5">
    <location>
        <begin position="133"/>
        <end position="154"/>
    </location>
</feature>
<comment type="subcellular location">
    <subcellularLocation>
        <location evidence="1">Membrane</location>
        <topology evidence="1">Multi-pass membrane protein</topology>
    </subcellularLocation>
</comment>
<organism evidence="7 8">
    <name type="scientific">Solimonas fluminis</name>
    <dbReference type="NCBI Taxonomy" id="2086571"/>
    <lineage>
        <taxon>Bacteria</taxon>
        <taxon>Pseudomonadati</taxon>
        <taxon>Pseudomonadota</taxon>
        <taxon>Gammaproteobacteria</taxon>
        <taxon>Nevskiales</taxon>
        <taxon>Nevskiaceae</taxon>
        <taxon>Solimonas</taxon>
    </lineage>
</organism>
<reference evidence="7 8" key="1">
    <citation type="submission" date="2018-02" db="EMBL/GenBank/DDBJ databases">
        <title>Genome sequencing of Solimonas sp. HR-BB.</title>
        <authorList>
            <person name="Lee Y."/>
            <person name="Jeon C.O."/>
        </authorList>
    </citation>
    <scope>NUCLEOTIDE SEQUENCE [LARGE SCALE GENOMIC DNA]</scope>
    <source>
        <strain evidence="7 8">HR-BB</strain>
    </source>
</reference>
<evidence type="ECO:0000259" key="6">
    <source>
        <dbReference type="Pfam" id="PF00892"/>
    </source>
</evidence>
<evidence type="ECO:0000256" key="5">
    <source>
        <dbReference type="SAM" id="Phobius"/>
    </source>
</evidence>
<evidence type="ECO:0000256" key="2">
    <source>
        <dbReference type="ARBA" id="ARBA00022692"/>
    </source>
</evidence>
<keyword evidence="4 5" id="KW-0472">Membrane</keyword>
<feature type="transmembrane region" description="Helical" evidence="5">
    <location>
        <begin position="50"/>
        <end position="70"/>
    </location>
</feature>
<gene>
    <name evidence="7" type="ORF">C3942_19115</name>
</gene>
<dbReference type="OrthoDB" id="5565182at2"/>
<feature type="transmembrane region" description="Helical" evidence="5">
    <location>
        <begin position="300"/>
        <end position="318"/>
    </location>
</feature>
<comment type="caution">
    <text evidence="7">The sequence shown here is derived from an EMBL/GenBank/DDBJ whole genome shotgun (WGS) entry which is preliminary data.</text>
</comment>
<dbReference type="GO" id="GO:0016020">
    <property type="term" value="C:membrane"/>
    <property type="evidence" value="ECO:0007669"/>
    <property type="project" value="UniProtKB-SubCell"/>
</dbReference>
<evidence type="ECO:0000256" key="3">
    <source>
        <dbReference type="ARBA" id="ARBA00022989"/>
    </source>
</evidence>
<feature type="transmembrane region" description="Helical" evidence="5">
    <location>
        <begin position="106"/>
        <end position="127"/>
    </location>
</feature>
<feature type="transmembrane region" description="Helical" evidence="5">
    <location>
        <begin position="273"/>
        <end position="294"/>
    </location>
</feature>
<protein>
    <submittedName>
        <fullName evidence="7">EamA/RhaT family transporter</fullName>
    </submittedName>
</protein>
<dbReference type="Pfam" id="PF00892">
    <property type="entry name" value="EamA"/>
    <property type="match status" value="2"/>
</dbReference>
<keyword evidence="3 5" id="KW-1133">Transmembrane helix</keyword>
<evidence type="ECO:0000313" key="8">
    <source>
        <dbReference type="Proteomes" id="UP000238220"/>
    </source>
</evidence>
<feature type="transmembrane region" description="Helical" evidence="5">
    <location>
        <begin position="218"/>
        <end position="236"/>
    </location>
</feature>
<proteinExistence type="predicted"/>
<accession>A0A2S5TB60</accession>
<feature type="transmembrane region" description="Helical" evidence="5">
    <location>
        <begin position="76"/>
        <end position="94"/>
    </location>
</feature>
<feature type="transmembrane region" description="Helical" evidence="5">
    <location>
        <begin position="161"/>
        <end position="180"/>
    </location>
</feature>